<dbReference type="Proteomes" id="UP000427071">
    <property type="component" value="Chromosome"/>
</dbReference>
<organism evidence="4 5">
    <name type="scientific">Corynebacterium kalinowskii</name>
    <dbReference type="NCBI Taxonomy" id="2675216"/>
    <lineage>
        <taxon>Bacteria</taxon>
        <taxon>Bacillati</taxon>
        <taxon>Actinomycetota</taxon>
        <taxon>Actinomycetes</taxon>
        <taxon>Mycobacteriales</taxon>
        <taxon>Corynebacteriaceae</taxon>
        <taxon>Corynebacterium</taxon>
    </lineage>
</organism>
<dbReference type="InterPro" id="IPR037483">
    <property type="entry name" value="YjjU-like"/>
</dbReference>
<keyword evidence="5" id="KW-1185">Reference proteome</keyword>
<dbReference type="PROSITE" id="PS51635">
    <property type="entry name" value="PNPLA"/>
    <property type="match status" value="1"/>
</dbReference>
<dbReference type="SUPFAM" id="SSF52151">
    <property type="entry name" value="FabD/lysophospholipase-like"/>
    <property type="match status" value="1"/>
</dbReference>
<dbReference type="RefSeq" id="WP_156192743.1">
    <property type="nucleotide sequence ID" value="NZ_CP046452.1"/>
</dbReference>
<keyword evidence="2" id="KW-0378">Hydrolase</keyword>
<dbReference type="Pfam" id="PF01734">
    <property type="entry name" value="Patatin"/>
    <property type="match status" value="1"/>
</dbReference>
<dbReference type="Pfam" id="PF19890">
    <property type="entry name" value="DUF6363"/>
    <property type="match status" value="1"/>
</dbReference>
<dbReference type="InterPro" id="IPR016035">
    <property type="entry name" value="Acyl_Trfase/lysoPLipase"/>
</dbReference>
<keyword evidence="1 2" id="KW-0443">Lipid metabolism</keyword>
<proteinExistence type="predicted"/>
<dbReference type="KEGG" id="ckw:CKALI_07810"/>
<sequence>MAQHFPHVALVIEGGGTRNSYTAAVLDKFLAEGISFGWVGGISAGSSHTVNFLSGSRKSVREAFVEVPAAREAGGWGSFLRGRGYFNAEYIYETSTAVGQPFAVDFDAIVANPTPFRIGAVRADTGEMVYWGREDLTDLADFTRRVRASSTMPLIMPMPLIDGVRYVDGALGPTGGIPIDAAKKDGFTTFLVLLSRPREYTKPPTSRPAVVRQLFRQYPAVAEAVIRRPDRYNRTREELLTLEKSGSAYVFFPENLTVGNRERNLARLQASFAAGQAQMEGDWPNIMGFLEATNTTLPG</sequence>
<gene>
    <name evidence="4" type="ORF">CKALI_07810</name>
</gene>
<dbReference type="InterPro" id="IPR002641">
    <property type="entry name" value="PNPLA_dom"/>
</dbReference>
<protein>
    <submittedName>
        <fullName evidence="4">Patatin-like phospholipase</fullName>
    </submittedName>
</protein>
<dbReference type="EMBL" id="CP046452">
    <property type="protein sequence ID" value="QGU02424.1"/>
    <property type="molecule type" value="Genomic_DNA"/>
</dbReference>
<feature type="domain" description="PNPLA" evidence="3">
    <location>
        <begin position="10"/>
        <end position="183"/>
    </location>
</feature>
<evidence type="ECO:0000313" key="5">
    <source>
        <dbReference type="Proteomes" id="UP000427071"/>
    </source>
</evidence>
<evidence type="ECO:0000256" key="1">
    <source>
        <dbReference type="ARBA" id="ARBA00023098"/>
    </source>
</evidence>
<dbReference type="Gene3D" id="3.40.1090.10">
    <property type="entry name" value="Cytosolic phospholipase A2 catalytic domain"/>
    <property type="match status" value="2"/>
</dbReference>
<dbReference type="CDD" id="cd07208">
    <property type="entry name" value="Pat_hypo_Ecoli_yjju_like"/>
    <property type="match status" value="1"/>
</dbReference>
<accession>A0A6B8VLV1</accession>
<feature type="short sequence motif" description="DGA/G" evidence="2">
    <location>
        <begin position="168"/>
        <end position="170"/>
    </location>
</feature>
<reference evidence="5" key="1">
    <citation type="submission" date="2019-11" db="EMBL/GenBank/DDBJ databases">
        <title>Complete genome sequence of Corynebacterium kalinowskii 1959, a novel Corynebacterium species isolated from soil of a small paddock in Vilsendorf, Germany.</title>
        <authorList>
            <person name="Schaffert L."/>
            <person name="Ruwe M."/>
            <person name="Milse J."/>
            <person name="Hanuschka K."/>
            <person name="Ortseifen V."/>
            <person name="Droste J."/>
            <person name="Brandt D."/>
            <person name="Schlueter L."/>
            <person name="Kutter Y."/>
            <person name="Vinke S."/>
            <person name="Viehoefer P."/>
            <person name="Jacob L."/>
            <person name="Luebke N.-C."/>
            <person name="Schulte-Berndt E."/>
            <person name="Hain C."/>
            <person name="Linder M."/>
            <person name="Schmidt P."/>
            <person name="Wollenschlaeger L."/>
            <person name="Luttermann T."/>
            <person name="Thieme E."/>
            <person name="Hassa J."/>
            <person name="Haak M."/>
            <person name="Wittchen M."/>
            <person name="Mentz A."/>
            <person name="Persicke M."/>
            <person name="Busche T."/>
            <person name="Ruckert C."/>
        </authorList>
    </citation>
    <scope>NUCLEOTIDE SEQUENCE [LARGE SCALE GENOMIC DNA]</scope>
    <source>
        <strain evidence="5">1959</strain>
    </source>
</reference>
<dbReference type="GO" id="GO:0016042">
    <property type="term" value="P:lipid catabolic process"/>
    <property type="evidence" value="ECO:0007669"/>
    <property type="project" value="UniProtKB-UniRule"/>
</dbReference>
<comment type="caution">
    <text evidence="2">Lacks conserved residue(s) required for the propagation of feature annotation.</text>
</comment>
<name>A0A6B8VLV1_9CORY</name>
<keyword evidence="2" id="KW-0442">Lipid degradation</keyword>
<feature type="short sequence motif" description="GXSXG" evidence="2">
    <location>
        <begin position="41"/>
        <end position="45"/>
    </location>
</feature>
<evidence type="ECO:0000256" key="2">
    <source>
        <dbReference type="PROSITE-ProRule" id="PRU01161"/>
    </source>
</evidence>
<feature type="active site" description="Proton acceptor" evidence="2">
    <location>
        <position position="168"/>
    </location>
</feature>
<dbReference type="AlphaFoldDB" id="A0A6B8VLV1"/>
<evidence type="ECO:0000259" key="3">
    <source>
        <dbReference type="PROSITE" id="PS51635"/>
    </source>
</evidence>
<dbReference type="GO" id="GO:0016787">
    <property type="term" value="F:hydrolase activity"/>
    <property type="evidence" value="ECO:0007669"/>
    <property type="project" value="UniProtKB-UniRule"/>
</dbReference>
<dbReference type="InterPro" id="IPR045943">
    <property type="entry name" value="DUF6363"/>
</dbReference>
<feature type="active site" description="Nucleophile" evidence="2">
    <location>
        <position position="43"/>
    </location>
</feature>
<evidence type="ECO:0000313" key="4">
    <source>
        <dbReference type="EMBL" id="QGU02424.1"/>
    </source>
</evidence>